<sequence length="28" mass="3514">MKVEGVEELFTWEEKEEENEEEEEENIR</sequence>
<evidence type="ECO:0000313" key="3">
    <source>
        <dbReference type="Proteomes" id="UP000324222"/>
    </source>
</evidence>
<dbReference type="EMBL" id="VSRR010056969">
    <property type="protein sequence ID" value="MPC81445.1"/>
    <property type="molecule type" value="Genomic_DNA"/>
</dbReference>
<comment type="caution">
    <text evidence="2">The sequence shown here is derived from an EMBL/GenBank/DDBJ whole genome shotgun (WGS) entry which is preliminary data.</text>
</comment>
<keyword evidence="3" id="KW-1185">Reference proteome</keyword>
<gene>
    <name evidence="2" type="ORF">E2C01_076061</name>
</gene>
<dbReference type="Proteomes" id="UP000324222">
    <property type="component" value="Unassembled WGS sequence"/>
</dbReference>
<feature type="region of interest" description="Disordered" evidence="1">
    <location>
        <begin position="1"/>
        <end position="28"/>
    </location>
</feature>
<evidence type="ECO:0000313" key="2">
    <source>
        <dbReference type="EMBL" id="MPC81445.1"/>
    </source>
</evidence>
<protein>
    <submittedName>
        <fullName evidence="2">Uncharacterized protein</fullName>
    </submittedName>
</protein>
<dbReference type="AlphaFoldDB" id="A0A5B7IGV5"/>
<accession>A0A5B7IGV5</accession>
<reference evidence="2 3" key="1">
    <citation type="submission" date="2019-05" db="EMBL/GenBank/DDBJ databases">
        <title>Another draft genome of Portunus trituberculatus and its Hox gene families provides insights of decapod evolution.</title>
        <authorList>
            <person name="Jeong J.-H."/>
            <person name="Song I."/>
            <person name="Kim S."/>
            <person name="Choi T."/>
            <person name="Kim D."/>
            <person name="Ryu S."/>
            <person name="Kim W."/>
        </authorList>
    </citation>
    <scope>NUCLEOTIDE SEQUENCE [LARGE SCALE GENOMIC DNA]</scope>
    <source>
        <tissue evidence="2">Muscle</tissue>
    </source>
</reference>
<organism evidence="2 3">
    <name type="scientific">Portunus trituberculatus</name>
    <name type="common">Swimming crab</name>
    <name type="synonym">Neptunus trituberculatus</name>
    <dbReference type="NCBI Taxonomy" id="210409"/>
    <lineage>
        <taxon>Eukaryota</taxon>
        <taxon>Metazoa</taxon>
        <taxon>Ecdysozoa</taxon>
        <taxon>Arthropoda</taxon>
        <taxon>Crustacea</taxon>
        <taxon>Multicrustacea</taxon>
        <taxon>Malacostraca</taxon>
        <taxon>Eumalacostraca</taxon>
        <taxon>Eucarida</taxon>
        <taxon>Decapoda</taxon>
        <taxon>Pleocyemata</taxon>
        <taxon>Brachyura</taxon>
        <taxon>Eubrachyura</taxon>
        <taxon>Portunoidea</taxon>
        <taxon>Portunidae</taxon>
        <taxon>Portuninae</taxon>
        <taxon>Portunus</taxon>
    </lineage>
</organism>
<evidence type="ECO:0000256" key="1">
    <source>
        <dbReference type="SAM" id="MobiDB-lite"/>
    </source>
</evidence>
<name>A0A5B7IGV5_PORTR</name>
<proteinExistence type="predicted"/>